<feature type="compositionally biased region" description="Low complexity" evidence="1">
    <location>
        <begin position="239"/>
        <end position="256"/>
    </location>
</feature>
<dbReference type="eggNOG" id="ENOG502SU0I">
    <property type="taxonomic scope" value="Eukaryota"/>
</dbReference>
<dbReference type="RefSeq" id="XP_014175279.1">
    <property type="nucleotide sequence ID" value="XM_014319804.1"/>
</dbReference>
<feature type="compositionally biased region" description="Low complexity" evidence="1">
    <location>
        <begin position="211"/>
        <end position="232"/>
    </location>
</feature>
<feature type="compositionally biased region" description="Basic and acidic residues" evidence="1">
    <location>
        <begin position="435"/>
        <end position="449"/>
    </location>
</feature>
<feature type="compositionally biased region" description="Low complexity" evidence="1">
    <location>
        <begin position="390"/>
        <end position="410"/>
    </location>
</feature>
<name>F0XAG2_GROCL</name>
<keyword evidence="3" id="KW-1185">Reference proteome</keyword>
<feature type="compositionally biased region" description="Low complexity" evidence="1">
    <location>
        <begin position="300"/>
        <end position="327"/>
    </location>
</feature>
<protein>
    <recommendedName>
        <fullName evidence="4">Mucin-7</fullName>
    </recommendedName>
</protein>
<feature type="compositionally biased region" description="Polar residues" evidence="1">
    <location>
        <begin position="51"/>
        <end position="63"/>
    </location>
</feature>
<dbReference type="OrthoDB" id="3600083at2759"/>
<evidence type="ECO:0008006" key="4">
    <source>
        <dbReference type="Google" id="ProtNLM"/>
    </source>
</evidence>
<dbReference type="STRING" id="655863.F0XAG2"/>
<dbReference type="GeneID" id="25977013"/>
<dbReference type="Proteomes" id="UP000007796">
    <property type="component" value="Unassembled WGS sequence"/>
</dbReference>
<evidence type="ECO:0000313" key="3">
    <source>
        <dbReference type="Proteomes" id="UP000007796"/>
    </source>
</evidence>
<sequence>MFENKGETSPPDRGRVPAALQPQASDPLGPLARVRTSFVTVEKGGRVGLQRDNSTDSGNSQARKLSGGSEGETVLSQTDATSTTAGDSVDSQAKPAVALWRANVQTPDEPMKPFPLRTPSPKAAKDSPAPVVASDPPQASTSVSAFAPAMKSLSNTSKYDAPKLSSEKTERVASRGKSPEKIAGKASELASVKATSSGTSSAVNVTKYAGASAKQPTAATPASAKTKTASSSKGKDASKPAATTATSPTKAKATKSVPKISTAAHSKPEKRAAAAPLKTPTSPSKSLALKHHKTPERKTPAPSEKTTPKSTTSSSSRSTASSSSKKPSAVHKLSPNGSAFVKPKPRSPTRPVQLPAGLVTHTAASATKANVTRQTQSRQAGSYDSTHQPSARASSRASIATVATTATKTTQRGLRRQNSTISRSRPSLGPPPKQPARDHSALKKEKDVDESFLARMMRPTQSSASKTADKSGAPHTSPPRKQSPAPVKRTARSEHSPVSRRPESAMHAMSLASTPPPSTPTPAESVSVTPKSTGSRATSSGKASPVEETSPIEKSSVTETVNTADVPKAVEQAQPEEAIRVATPEPELEPFPELVLEEEAEPVAADAVAQEQMTKVVGLAQPESDVTPEVSTPEEQEGKGAEVIEVTV</sequence>
<reference evidence="2 3" key="1">
    <citation type="journal article" date="2011" name="Proc. Natl. Acad. Sci. U.S.A.">
        <title>Genome and transcriptome analyses of the mountain pine beetle-fungal symbiont Grosmannia clavigera, a lodgepole pine pathogen.</title>
        <authorList>
            <person name="DiGuistini S."/>
            <person name="Wang Y."/>
            <person name="Liao N.Y."/>
            <person name="Taylor G."/>
            <person name="Tanguay P."/>
            <person name="Feau N."/>
            <person name="Henrissat B."/>
            <person name="Chan S.K."/>
            <person name="Hesse-Orce U."/>
            <person name="Alamouti S.M."/>
            <person name="Tsui C.K.M."/>
            <person name="Docking R.T."/>
            <person name="Levasseur A."/>
            <person name="Haridas S."/>
            <person name="Robertson G."/>
            <person name="Birol I."/>
            <person name="Holt R.A."/>
            <person name="Marra M.A."/>
            <person name="Hamelin R.C."/>
            <person name="Hirst M."/>
            <person name="Jones S.J.M."/>
            <person name="Bohlmann J."/>
            <person name="Breuil C."/>
        </authorList>
    </citation>
    <scope>NUCLEOTIDE SEQUENCE [LARGE SCALE GENOMIC DNA]</scope>
    <source>
        <strain evidence="3">kw1407 / UAMH 11150</strain>
    </source>
</reference>
<evidence type="ECO:0000256" key="1">
    <source>
        <dbReference type="SAM" id="MobiDB-lite"/>
    </source>
</evidence>
<feature type="compositionally biased region" description="Polar residues" evidence="1">
    <location>
        <begin position="531"/>
        <end position="542"/>
    </location>
</feature>
<feature type="compositionally biased region" description="Basic and acidic residues" evidence="1">
    <location>
        <begin position="491"/>
        <end position="504"/>
    </location>
</feature>
<feature type="compositionally biased region" description="Polar residues" evidence="1">
    <location>
        <begin position="416"/>
        <end position="425"/>
    </location>
</feature>
<dbReference type="HOGENOM" id="CLU_422750_0_0_1"/>
<dbReference type="EMBL" id="GL629735">
    <property type="protein sequence ID" value="EFX05797.1"/>
    <property type="molecule type" value="Genomic_DNA"/>
</dbReference>
<feature type="region of interest" description="Disordered" evidence="1">
    <location>
        <begin position="619"/>
        <end position="648"/>
    </location>
</feature>
<gene>
    <name evidence="2" type="ORF">CMQ_3866</name>
</gene>
<feature type="compositionally biased region" description="Polar residues" evidence="1">
    <location>
        <begin position="362"/>
        <end position="389"/>
    </location>
</feature>
<feature type="compositionally biased region" description="Polar residues" evidence="1">
    <location>
        <begin position="552"/>
        <end position="563"/>
    </location>
</feature>
<proteinExistence type="predicted"/>
<dbReference type="InParanoid" id="F0XAG2"/>
<feature type="compositionally biased region" description="Polar residues" evidence="1">
    <location>
        <begin position="74"/>
        <end position="91"/>
    </location>
</feature>
<feature type="compositionally biased region" description="Basic and acidic residues" evidence="1">
    <location>
        <begin position="165"/>
        <end position="183"/>
    </location>
</feature>
<feature type="compositionally biased region" description="Low complexity" evidence="1">
    <location>
        <begin position="521"/>
        <end position="530"/>
    </location>
</feature>
<organism evidence="3">
    <name type="scientific">Grosmannia clavigera (strain kw1407 / UAMH 11150)</name>
    <name type="common">Blue stain fungus</name>
    <name type="synonym">Graphiocladiella clavigera</name>
    <dbReference type="NCBI Taxonomy" id="655863"/>
    <lineage>
        <taxon>Eukaryota</taxon>
        <taxon>Fungi</taxon>
        <taxon>Dikarya</taxon>
        <taxon>Ascomycota</taxon>
        <taxon>Pezizomycotina</taxon>
        <taxon>Sordariomycetes</taxon>
        <taxon>Sordariomycetidae</taxon>
        <taxon>Ophiostomatales</taxon>
        <taxon>Ophiostomataceae</taxon>
        <taxon>Leptographium</taxon>
    </lineage>
</organism>
<dbReference type="AlphaFoldDB" id="F0XAG2"/>
<feature type="compositionally biased region" description="Polar residues" evidence="1">
    <location>
        <begin position="193"/>
        <end position="204"/>
    </location>
</feature>
<feature type="region of interest" description="Disordered" evidence="1">
    <location>
        <begin position="1"/>
        <end position="587"/>
    </location>
</feature>
<feature type="compositionally biased region" description="Low complexity" evidence="1">
    <location>
        <begin position="119"/>
        <end position="134"/>
    </location>
</feature>
<feature type="compositionally biased region" description="Basic and acidic residues" evidence="1">
    <location>
        <begin position="1"/>
        <end position="15"/>
    </location>
</feature>
<accession>F0XAG2</accession>
<evidence type="ECO:0000313" key="2">
    <source>
        <dbReference type="EMBL" id="EFX05797.1"/>
    </source>
</evidence>